<organism evidence="1 2">
    <name type="scientific">Colletotrichum scovillei</name>
    <dbReference type="NCBI Taxonomy" id="1209932"/>
    <lineage>
        <taxon>Eukaryota</taxon>
        <taxon>Fungi</taxon>
        <taxon>Dikarya</taxon>
        <taxon>Ascomycota</taxon>
        <taxon>Pezizomycotina</taxon>
        <taxon>Sordariomycetes</taxon>
        <taxon>Hypocreomycetidae</taxon>
        <taxon>Glomerellales</taxon>
        <taxon>Glomerellaceae</taxon>
        <taxon>Colletotrichum</taxon>
        <taxon>Colletotrichum acutatum species complex</taxon>
    </lineage>
</organism>
<accession>A0A9P7R5B4</accession>
<reference evidence="1" key="1">
    <citation type="submission" date="2021-05" db="EMBL/GenBank/DDBJ databases">
        <title>Comparative genomics of three Colletotrichum scovillei strains and genetic complementation revealed genes involved fungal growth and virulence on chili pepper.</title>
        <authorList>
            <person name="Hsieh D.-K."/>
            <person name="Chuang S.-C."/>
            <person name="Chen C.-Y."/>
            <person name="Chao Y.-T."/>
            <person name="Lu M.-Y.J."/>
            <person name="Lee M.-H."/>
            <person name="Shih M.-C."/>
        </authorList>
    </citation>
    <scope>NUCLEOTIDE SEQUENCE</scope>
    <source>
        <strain evidence="1">Coll-153</strain>
    </source>
</reference>
<name>A0A9P7R5B4_9PEZI</name>
<evidence type="ECO:0000313" key="2">
    <source>
        <dbReference type="Proteomes" id="UP000699042"/>
    </source>
</evidence>
<dbReference type="AlphaFoldDB" id="A0A9P7R5B4"/>
<keyword evidence="2" id="KW-1185">Reference proteome</keyword>
<proteinExistence type="predicted"/>
<comment type="caution">
    <text evidence="1">The sequence shown here is derived from an EMBL/GenBank/DDBJ whole genome shotgun (WGS) entry which is preliminary data.</text>
</comment>
<sequence>MQIAEVLQTLHYTNDYQSASRGFDGLFADYHRGFHSPQWRNRERRRSLTT</sequence>
<gene>
    <name evidence="1" type="ORF">JMJ77_014116</name>
</gene>
<dbReference type="EMBL" id="JAESDN010000006">
    <property type="protein sequence ID" value="KAG7048479.1"/>
    <property type="molecule type" value="Genomic_DNA"/>
</dbReference>
<evidence type="ECO:0000313" key="1">
    <source>
        <dbReference type="EMBL" id="KAG7048479.1"/>
    </source>
</evidence>
<dbReference type="Proteomes" id="UP000699042">
    <property type="component" value="Unassembled WGS sequence"/>
</dbReference>
<protein>
    <submittedName>
        <fullName evidence="1">Uncharacterized protein</fullName>
    </submittedName>
</protein>